<dbReference type="PANTHER" id="PTHR33406:SF13">
    <property type="entry name" value="MEMBRANE PROTEIN YDFJ"/>
    <property type="match status" value="1"/>
</dbReference>
<name>A0A418WAF2_9PROT</name>
<reference evidence="8 9" key="1">
    <citation type="submission" date="2018-09" db="EMBL/GenBank/DDBJ databases">
        <authorList>
            <person name="Zhu H."/>
        </authorList>
    </citation>
    <scope>NUCLEOTIDE SEQUENCE [LARGE SCALE GENOMIC DNA]</scope>
    <source>
        <strain evidence="8 9">K1W22B-8</strain>
    </source>
</reference>
<proteinExistence type="predicted"/>
<sequence>MSTPTAVRATSLFEWLFHRRRLVFALLALVTLVTATGLGRVSLDVSYSSLVDPTLPDHAFYAETTARFGSDYVVLVVVADDALFTTPKLTRLREFRRALGNSPLVDHVNSVFDVGHAQANGDAVDTTPVMASVPQDAAGLAAALARARANPFVGGTYLATDGQTAAIAVYVKATWEDGQLPRQAFDFVAQAMAPYQGDFARLYQLGPPRTYVESRRLILGDVALLTPISIALLIGTVAIAFRSLLATLIPLCTALISIVWTFGCLGWLGLPVNQLTGALPVLLIGIGATEDCYLIAGYFRALSESGDRDGRWPSPRAGC</sequence>
<keyword evidence="5 6" id="KW-0472">Membrane</keyword>
<evidence type="ECO:0000256" key="3">
    <source>
        <dbReference type="ARBA" id="ARBA00022692"/>
    </source>
</evidence>
<dbReference type="RefSeq" id="WP_119777619.1">
    <property type="nucleotide sequence ID" value="NZ_QYUK01000011.1"/>
</dbReference>
<comment type="subcellular location">
    <subcellularLocation>
        <location evidence="1">Cell membrane</location>
        <topology evidence="1">Multi-pass membrane protein</topology>
    </subcellularLocation>
</comment>
<accession>A0A418WAF2</accession>
<dbReference type="InterPro" id="IPR050545">
    <property type="entry name" value="Mycobact_MmpL"/>
</dbReference>
<comment type="caution">
    <text evidence="8">The sequence shown here is derived from an EMBL/GenBank/DDBJ whole genome shotgun (WGS) entry which is preliminary data.</text>
</comment>
<keyword evidence="9" id="KW-1185">Reference proteome</keyword>
<evidence type="ECO:0000313" key="8">
    <source>
        <dbReference type="EMBL" id="RJF86975.1"/>
    </source>
</evidence>
<feature type="transmembrane region" description="Helical" evidence="6">
    <location>
        <begin position="276"/>
        <end position="299"/>
    </location>
</feature>
<dbReference type="AlphaFoldDB" id="A0A418WAF2"/>
<dbReference type="Gene3D" id="1.20.1640.10">
    <property type="entry name" value="Multidrug efflux transporter AcrB transmembrane domain"/>
    <property type="match status" value="1"/>
</dbReference>
<feature type="transmembrane region" description="Helical" evidence="6">
    <location>
        <begin position="248"/>
        <end position="270"/>
    </location>
</feature>
<evidence type="ECO:0000256" key="4">
    <source>
        <dbReference type="ARBA" id="ARBA00022989"/>
    </source>
</evidence>
<dbReference type="InterPro" id="IPR004869">
    <property type="entry name" value="MMPL_dom"/>
</dbReference>
<gene>
    <name evidence="8" type="ORF">D3874_08060</name>
</gene>
<evidence type="ECO:0000256" key="1">
    <source>
        <dbReference type="ARBA" id="ARBA00004651"/>
    </source>
</evidence>
<dbReference type="OrthoDB" id="9794724at2"/>
<evidence type="ECO:0000313" key="9">
    <source>
        <dbReference type="Proteomes" id="UP000284605"/>
    </source>
</evidence>
<dbReference type="Pfam" id="PF03176">
    <property type="entry name" value="MMPL"/>
    <property type="match status" value="1"/>
</dbReference>
<dbReference type="EMBL" id="QYUK01000011">
    <property type="protein sequence ID" value="RJF86975.1"/>
    <property type="molecule type" value="Genomic_DNA"/>
</dbReference>
<keyword evidence="2" id="KW-1003">Cell membrane</keyword>
<evidence type="ECO:0000256" key="5">
    <source>
        <dbReference type="ARBA" id="ARBA00023136"/>
    </source>
</evidence>
<feature type="domain" description="Membrane transport protein MMPL" evidence="7">
    <location>
        <begin position="126"/>
        <end position="288"/>
    </location>
</feature>
<dbReference type="GO" id="GO:0005886">
    <property type="term" value="C:plasma membrane"/>
    <property type="evidence" value="ECO:0007669"/>
    <property type="project" value="UniProtKB-SubCell"/>
</dbReference>
<evidence type="ECO:0000256" key="6">
    <source>
        <dbReference type="SAM" id="Phobius"/>
    </source>
</evidence>
<feature type="transmembrane region" description="Helical" evidence="6">
    <location>
        <begin position="217"/>
        <end position="241"/>
    </location>
</feature>
<keyword evidence="3 6" id="KW-0812">Transmembrane</keyword>
<evidence type="ECO:0000259" key="7">
    <source>
        <dbReference type="Pfam" id="PF03176"/>
    </source>
</evidence>
<dbReference type="Proteomes" id="UP000284605">
    <property type="component" value="Unassembled WGS sequence"/>
</dbReference>
<keyword evidence="4 6" id="KW-1133">Transmembrane helix</keyword>
<organism evidence="8 9">
    <name type="scientific">Oleomonas cavernae</name>
    <dbReference type="NCBI Taxonomy" id="2320859"/>
    <lineage>
        <taxon>Bacteria</taxon>
        <taxon>Pseudomonadati</taxon>
        <taxon>Pseudomonadota</taxon>
        <taxon>Alphaproteobacteria</taxon>
        <taxon>Acetobacterales</taxon>
        <taxon>Acetobacteraceae</taxon>
        <taxon>Oleomonas</taxon>
    </lineage>
</organism>
<protein>
    <recommendedName>
        <fullName evidence="7">Membrane transport protein MMPL domain-containing protein</fullName>
    </recommendedName>
</protein>
<dbReference type="SUPFAM" id="SSF82866">
    <property type="entry name" value="Multidrug efflux transporter AcrB transmembrane domain"/>
    <property type="match status" value="1"/>
</dbReference>
<dbReference type="PANTHER" id="PTHR33406">
    <property type="entry name" value="MEMBRANE PROTEIN MJ1562-RELATED"/>
    <property type="match status" value="1"/>
</dbReference>
<evidence type="ECO:0000256" key="2">
    <source>
        <dbReference type="ARBA" id="ARBA00022475"/>
    </source>
</evidence>